<evidence type="ECO:0000259" key="1">
    <source>
        <dbReference type="Pfam" id="PF13568"/>
    </source>
</evidence>
<organism evidence="2 3">
    <name type="scientific">Dokdonia pacifica</name>
    <dbReference type="NCBI Taxonomy" id="1627892"/>
    <lineage>
        <taxon>Bacteria</taxon>
        <taxon>Pseudomonadati</taxon>
        <taxon>Bacteroidota</taxon>
        <taxon>Flavobacteriia</taxon>
        <taxon>Flavobacteriales</taxon>
        <taxon>Flavobacteriaceae</taxon>
        <taxon>Dokdonia</taxon>
    </lineage>
</organism>
<evidence type="ECO:0000313" key="3">
    <source>
        <dbReference type="Proteomes" id="UP000198379"/>
    </source>
</evidence>
<reference evidence="2 3" key="1">
    <citation type="submission" date="2017-06" db="EMBL/GenBank/DDBJ databases">
        <authorList>
            <person name="Kim H.J."/>
            <person name="Triplett B.A."/>
        </authorList>
    </citation>
    <scope>NUCLEOTIDE SEQUENCE [LARGE SCALE GENOMIC DNA]</scope>
    <source>
        <strain evidence="2 3">DSM 25597</strain>
    </source>
</reference>
<dbReference type="Gene3D" id="2.40.160.20">
    <property type="match status" value="1"/>
</dbReference>
<proteinExistence type="predicted"/>
<dbReference type="OrthoDB" id="947434at2"/>
<dbReference type="InterPro" id="IPR011250">
    <property type="entry name" value="OMP/PagP_B-barrel"/>
</dbReference>
<feature type="domain" description="Outer membrane protein beta-barrel" evidence="1">
    <location>
        <begin position="19"/>
        <end position="168"/>
    </location>
</feature>
<dbReference type="RefSeq" id="WP_089371458.1">
    <property type="nucleotide sequence ID" value="NZ_BMEP01000001.1"/>
</dbReference>
<dbReference type="InterPro" id="IPR025665">
    <property type="entry name" value="Beta-barrel_OMP_2"/>
</dbReference>
<dbReference type="EMBL" id="FZNY01000003">
    <property type="protein sequence ID" value="SNR81163.1"/>
    <property type="molecule type" value="Genomic_DNA"/>
</dbReference>
<name>A0A238ZEI7_9FLAO</name>
<dbReference type="SUPFAM" id="SSF56925">
    <property type="entry name" value="OMPA-like"/>
    <property type="match status" value="1"/>
</dbReference>
<gene>
    <name evidence="2" type="ORF">SAMN06265376_103126</name>
</gene>
<dbReference type="AlphaFoldDB" id="A0A238ZEI7"/>
<sequence length="188" mass="20311">MRKIILSVAIGVLTLMGVNAQNIHFGAKGGINLASLDIENAAGTINGRTSFHLGGVVNIELSENIGIQSELLYSAQGANSNVNGFESTIKLDYINVPVLLDYKVLDNFSLQGGPQIGFNINAETETDNSTFEIPSVETIDLALAFGAQYTLEQGIFFQSRYSLGLTDYAQGIRSRNNVFSLSVGYFFN</sequence>
<protein>
    <submittedName>
        <fullName evidence="2">Outer membrane protein beta-barrel domain-containing protein</fullName>
    </submittedName>
</protein>
<dbReference type="Pfam" id="PF13568">
    <property type="entry name" value="OMP_b-brl_2"/>
    <property type="match status" value="1"/>
</dbReference>
<evidence type="ECO:0000313" key="2">
    <source>
        <dbReference type="EMBL" id="SNR81163.1"/>
    </source>
</evidence>
<dbReference type="Proteomes" id="UP000198379">
    <property type="component" value="Unassembled WGS sequence"/>
</dbReference>
<accession>A0A238ZEI7</accession>
<keyword evidence="3" id="KW-1185">Reference proteome</keyword>